<name>A0A1I3VP13_9GAMM</name>
<dbReference type="Proteomes" id="UP000199445">
    <property type="component" value="Unassembled WGS sequence"/>
</dbReference>
<evidence type="ECO:0000313" key="2">
    <source>
        <dbReference type="Proteomes" id="UP000199445"/>
    </source>
</evidence>
<dbReference type="OrthoDB" id="8107482at2"/>
<protein>
    <submittedName>
        <fullName evidence="1">Uncharacterized coiled-coil protein, contains DUF342 domain</fullName>
    </submittedName>
</protein>
<gene>
    <name evidence="1" type="ORF">SAMN05216429_10845</name>
</gene>
<dbReference type="Gene3D" id="3.40.50.300">
    <property type="entry name" value="P-loop containing nucleotide triphosphate hydrolases"/>
    <property type="match status" value="1"/>
</dbReference>
<proteinExistence type="predicted"/>
<dbReference type="RefSeq" id="WP_091705006.1">
    <property type="nucleotide sequence ID" value="NZ_BMYN01000011.1"/>
</dbReference>
<accession>A0A1I3VP13</accession>
<reference evidence="1 2" key="1">
    <citation type="submission" date="2016-10" db="EMBL/GenBank/DDBJ databases">
        <authorList>
            <person name="de Groot N.N."/>
        </authorList>
    </citation>
    <scope>NUCLEOTIDE SEQUENCE [LARGE SCALE GENOMIC DNA]</scope>
    <source>
        <strain evidence="1 2">IBRC-M 10445</strain>
    </source>
</reference>
<sequence length="675" mass="76701">MSMIIDRLVIEVQTADGPYGLDLTFSKGLCVLRVENSHGKSTCVNAIAYALGMEMALGQQTAKPPFPPSLLKTIQDEQGAEKLVISSHVKLQVTNNAGHTVTLKRNVLGADSESIIEVFQGGIDSVEGESQRLFLHREGDTTRELGFYSWFSNFMDWKLPLVPNNVGGEYPLYPPAFFPLYFVEQKKGWSSIQATTPFHFNIPQVKKRAFEFIMNLDVNDIIKRKAANKSNIDEVQKKWSLDFFDISNCAIRIGGKVVGIQETPKAKFDAYKLDLLVESGRRWRSLSSVLDEKRIKLFELKRESSKTENIAAESGSQIKELRKLKEDLRFSEVKYDEFKEEIGFLIDQIRSTNIRIDGLIDDKRKYEDLKKIKSFSSLNGLPIIDNECPTCGQSYADHTSALTCDDELMTLDESLDFVKSQLKTFRSVLGSYKNQLGIKRIEERSLAESIDRTVKDIEWIEEDLYSGAPSVDETLLREKINIENQIGEFEAALVTLAEYRSKFDSHHSKYRELIRVRRSFPEHGFSVRDKEKLTALEKQVVMYLEQFGFSSFSADLLRISFDNYLPTREGFDLGFDTSASDGIRVIWSYLLAIFSLKDEFYTNHPGVLIFDEPRQQEANHLSFINLLKGASTASETGQIIFATSEEEEVLKKGLIGFDYDLISFSAALGKVLRKL</sequence>
<dbReference type="InterPro" id="IPR027417">
    <property type="entry name" value="P-loop_NTPase"/>
</dbReference>
<organism evidence="1 2">
    <name type="scientific">Marinobacter persicus</name>
    <dbReference type="NCBI Taxonomy" id="930118"/>
    <lineage>
        <taxon>Bacteria</taxon>
        <taxon>Pseudomonadati</taxon>
        <taxon>Pseudomonadota</taxon>
        <taxon>Gammaproteobacteria</taxon>
        <taxon>Pseudomonadales</taxon>
        <taxon>Marinobacteraceae</taxon>
        <taxon>Marinobacter</taxon>
    </lineage>
</organism>
<dbReference type="AlphaFoldDB" id="A0A1I3VP13"/>
<dbReference type="EMBL" id="FOSC01000008">
    <property type="protein sequence ID" value="SFJ95901.1"/>
    <property type="molecule type" value="Genomic_DNA"/>
</dbReference>
<keyword evidence="2" id="KW-1185">Reference proteome</keyword>
<evidence type="ECO:0000313" key="1">
    <source>
        <dbReference type="EMBL" id="SFJ95901.1"/>
    </source>
</evidence>